<reference evidence="3 4" key="1">
    <citation type="submission" date="2016-03" db="EMBL/GenBank/DDBJ databases">
        <title>How can Kluyveromyces marxianus grow so fast - potential evolutionary course in Saccharomyces Complex revealed by comparative genomics.</title>
        <authorList>
            <person name="Mo W."/>
            <person name="Lu W."/>
            <person name="Yang X."/>
            <person name="Qi J."/>
            <person name="Lv H."/>
        </authorList>
    </citation>
    <scope>NUCLEOTIDE SEQUENCE [LARGE SCALE GENOMIC DNA]</scope>
    <source>
        <strain evidence="3 4">FIM1</strain>
    </source>
</reference>
<feature type="coiled-coil region" evidence="1">
    <location>
        <begin position="175"/>
        <end position="282"/>
    </location>
</feature>
<evidence type="ECO:0000256" key="2">
    <source>
        <dbReference type="SAM" id="MobiDB-lite"/>
    </source>
</evidence>
<evidence type="ECO:0000256" key="1">
    <source>
        <dbReference type="SAM" id="Coils"/>
    </source>
</evidence>
<protein>
    <submittedName>
        <fullName evidence="3">Kinetochore protein SLK19</fullName>
    </submittedName>
</protein>
<dbReference type="Pfam" id="PF12709">
    <property type="entry name" value="Fungal_TACC"/>
    <property type="match status" value="1"/>
</dbReference>
<dbReference type="Proteomes" id="UP000422736">
    <property type="component" value="Chromosome 5"/>
</dbReference>
<dbReference type="InterPro" id="IPR024312">
    <property type="entry name" value="TACC_fungi"/>
</dbReference>
<proteinExistence type="predicted"/>
<feature type="coiled-coil region" evidence="1">
    <location>
        <begin position="311"/>
        <end position="377"/>
    </location>
</feature>
<name>A0ABX6EZ64_KLUMA</name>
<keyword evidence="4" id="KW-1185">Reference proteome</keyword>
<dbReference type="EMBL" id="CP015058">
    <property type="protein sequence ID" value="QGN16408.1"/>
    <property type="molecule type" value="Genomic_DNA"/>
</dbReference>
<organism evidence="3 4">
    <name type="scientific">Kluyveromyces marxianus</name>
    <name type="common">Yeast</name>
    <name type="synonym">Candida kefyr</name>
    <dbReference type="NCBI Taxonomy" id="4911"/>
    <lineage>
        <taxon>Eukaryota</taxon>
        <taxon>Fungi</taxon>
        <taxon>Dikarya</taxon>
        <taxon>Ascomycota</taxon>
        <taxon>Saccharomycotina</taxon>
        <taxon>Saccharomycetes</taxon>
        <taxon>Saccharomycetales</taxon>
        <taxon>Saccharomycetaceae</taxon>
        <taxon>Kluyveromyces</taxon>
    </lineage>
</organism>
<feature type="compositionally biased region" description="Basic and acidic residues" evidence="2">
    <location>
        <begin position="30"/>
        <end position="43"/>
    </location>
</feature>
<feature type="compositionally biased region" description="Basic and acidic residues" evidence="2">
    <location>
        <begin position="140"/>
        <end position="153"/>
    </location>
</feature>
<evidence type="ECO:0000313" key="4">
    <source>
        <dbReference type="Proteomes" id="UP000422736"/>
    </source>
</evidence>
<sequence length="637" mass="74101">MDSMPAELGNKPKLSFEGHENQLEQPIRLLADESNKENVHSLESDGENIDRNQPLYKRARMEYSSPEKIEMLNSLSPIKLYTEGEDIADTDAKRNVAVELEEAMKSLQKEDNEEEEEEEAFAKLENSYNRSSAIRSPSQSDKHTNSKETDSAFHETMSPILVKRQEELYDNTRSNDEWEAKFENLFEEIHKKSEDIRQLTAQTAVLKDKLIREERIVQEQKLHLIKQERECSNLKEQLRSFHSLETEHENISKKFEACKQKLKEVKIELSMTNQNNQILSEKFEKEYAKFAENENLVNEWKDKYNSVSSELHASANKLTTLKKELQLKEEEFNNKVKQLDDLQIEIADLKNNNDQEKNELKQKLSDKDQILNEMEEKLKYFESKDSDEISSLKQDLEKAQADLCDKNEQIKDLEYSLTTKEAHVQQLNSQVDELSKEKDSVLLDLENTRRDLDSLAGKTANIESEQLAELETLHQNMSQMEKSLKENVSTISSLTAEIREMESKCKSLELENNDLKKRLKANEDITKEKSTDTESSKVKELMEKIAQMEKTIAASETETNKKLQLLAEDLYIQYSSKHEQKVKMLKKGYETRYQDLIDKLTIENNALHDEVGQLQKTVETERAEKQELIKSLDAQNE</sequence>
<dbReference type="Gene3D" id="1.10.287.1490">
    <property type="match status" value="1"/>
</dbReference>
<gene>
    <name evidence="3" type="primary">SLK19</name>
    <name evidence="3" type="ORF">FIM1_3121</name>
</gene>
<feature type="region of interest" description="Disordered" evidence="2">
    <location>
        <begin position="1"/>
        <end position="53"/>
    </location>
</feature>
<feature type="coiled-coil region" evidence="1">
    <location>
        <begin position="597"/>
        <end position="624"/>
    </location>
</feature>
<keyword evidence="1" id="KW-0175">Coiled coil</keyword>
<feature type="compositionally biased region" description="Polar residues" evidence="2">
    <location>
        <begin position="126"/>
        <end position="139"/>
    </location>
</feature>
<evidence type="ECO:0000313" key="3">
    <source>
        <dbReference type="EMBL" id="QGN16408.1"/>
    </source>
</evidence>
<feature type="coiled-coil region" evidence="1">
    <location>
        <begin position="417"/>
        <end position="558"/>
    </location>
</feature>
<feature type="region of interest" description="Disordered" evidence="2">
    <location>
        <begin position="104"/>
        <end position="157"/>
    </location>
</feature>
<accession>A0ABX6EZ64</accession>